<proteinExistence type="inferred from homology"/>
<dbReference type="PANTHER" id="PTHR42866">
    <property type="entry name" value="3-DEOXY-MANNO-OCTULOSONATE CYTIDYLYLTRANSFERASE"/>
    <property type="match status" value="1"/>
</dbReference>
<dbReference type="GO" id="GO:0044281">
    <property type="term" value="P:small molecule metabolic process"/>
    <property type="evidence" value="ECO:0007669"/>
    <property type="project" value="UniProtKB-ARBA"/>
</dbReference>
<dbReference type="SUPFAM" id="SSF53448">
    <property type="entry name" value="Nucleotide-diphospho-sugar transferases"/>
    <property type="match status" value="1"/>
</dbReference>
<dbReference type="Pfam" id="PF02348">
    <property type="entry name" value="CTP_transf_3"/>
    <property type="match status" value="1"/>
</dbReference>
<dbReference type="PANTHER" id="PTHR42866:SF2">
    <property type="entry name" value="3-DEOXY-MANNO-OCTULOSONATE CYTIDYLYLTRANSFERASE, MITOCHONDRIAL"/>
    <property type="match status" value="1"/>
</dbReference>
<dbReference type="HAMAP" id="MF_00057">
    <property type="entry name" value="KdsB"/>
    <property type="match status" value="1"/>
</dbReference>
<sequence>MTFHVVIPARFSASRLPGKPLLDIAGKPMIQHVYERAIETGATSVTVATDDQRIVDVVASFGGECCMTSTEHTSGTDRLSEVIEKKALADDEIVVNLQGDEPLIPPSLIRQVAQGLADHPQASVSTLCERITTAGELFDPHLVKVVRDINNYAIYFSRAVIPWDRDAFSSTTEMLPEGSEHYRHIGLYGYRCGFLRRYVTWPISGLEQMESLEQLRVLWNGEKIYVEEAHEHPGHGVDTPRDLAAVRAIILQQQ</sequence>
<dbReference type="NCBIfam" id="TIGR00466">
    <property type="entry name" value="kdsB"/>
    <property type="match status" value="1"/>
</dbReference>
<dbReference type="NCBIfam" id="NF009905">
    <property type="entry name" value="PRK13368.1"/>
    <property type="match status" value="1"/>
</dbReference>
<dbReference type="AlphaFoldDB" id="A0A3B0ZHD7"/>
<keyword evidence="3 4" id="KW-0548">Nucleotidyltransferase</keyword>
<gene>
    <name evidence="4" type="ORF">MNBD_GAMMA18-943</name>
</gene>
<dbReference type="InterPro" id="IPR003329">
    <property type="entry name" value="Cytidylyl_trans"/>
</dbReference>
<dbReference type="Gene3D" id="3.90.550.10">
    <property type="entry name" value="Spore Coat Polysaccharide Biosynthesis Protein SpsA, Chain A"/>
    <property type="match status" value="1"/>
</dbReference>
<dbReference type="GO" id="GO:0008690">
    <property type="term" value="F:3-deoxy-manno-octulosonate cytidylyltransferase activity"/>
    <property type="evidence" value="ECO:0007669"/>
    <property type="project" value="UniProtKB-EC"/>
</dbReference>
<dbReference type="GO" id="GO:0005829">
    <property type="term" value="C:cytosol"/>
    <property type="evidence" value="ECO:0007669"/>
    <property type="project" value="TreeGrafter"/>
</dbReference>
<dbReference type="GO" id="GO:0016020">
    <property type="term" value="C:membrane"/>
    <property type="evidence" value="ECO:0007669"/>
    <property type="project" value="UniProtKB-SubCell"/>
</dbReference>
<dbReference type="InterPro" id="IPR029044">
    <property type="entry name" value="Nucleotide-diphossugar_trans"/>
</dbReference>
<dbReference type="NCBIfam" id="NF003952">
    <property type="entry name" value="PRK05450.1-5"/>
    <property type="match status" value="1"/>
</dbReference>
<dbReference type="GO" id="GO:1901137">
    <property type="term" value="P:carbohydrate derivative biosynthetic process"/>
    <property type="evidence" value="ECO:0007669"/>
    <property type="project" value="UniProtKB-ARBA"/>
</dbReference>
<dbReference type="FunFam" id="3.90.550.10:FF:000011">
    <property type="entry name" value="3-deoxy-manno-octulosonate cytidylyltransferase"/>
    <property type="match status" value="1"/>
</dbReference>
<dbReference type="NCBIfam" id="NF003950">
    <property type="entry name" value="PRK05450.1-3"/>
    <property type="match status" value="1"/>
</dbReference>
<evidence type="ECO:0000256" key="2">
    <source>
        <dbReference type="ARBA" id="ARBA00022679"/>
    </source>
</evidence>
<protein>
    <submittedName>
        <fullName evidence="4">3-deoxy-manno-octulosonate cytidylyltransferase</fullName>
        <ecNumber evidence="4">2.7.7.38</ecNumber>
    </submittedName>
</protein>
<evidence type="ECO:0000256" key="1">
    <source>
        <dbReference type="ARBA" id="ARBA00004370"/>
    </source>
</evidence>
<accession>A0A3B0ZHD7</accession>
<dbReference type="EC" id="2.7.7.38" evidence="4"/>
<organism evidence="4">
    <name type="scientific">hydrothermal vent metagenome</name>
    <dbReference type="NCBI Taxonomy" id="652676"/>
    <lineage>
        <taxon>unclassified sequences</taxon>
        <taxon>metagenomes</taxon>
        <taxon>ecological metagenomes</taxon>
    </lineage>
</organism>
<dbReference type="EMBL" id="UOFP01000153">
    <property type="protein sequence ID" value="VAW86727.1"/>
    <property type="molecule type" value="Genomic_DNA"/>
</dbReference>
<evidence type="ECO:0000313" key="4">
    <source>
        <dbReference type="EMBL" id="VAW86727.1"/>
    </source>
</evidence>
<dbReference type="InterPro" id="IPR004528">
    <property type="entry name" value="KdsB"/>
</dbReference>
<dbReference type="CDD" id="cd02517">
    <property type="entry name" value="CMP-KDO-Synthetase"/>
    <property type="match status" value="1"/>
</dbReference>
<reference evidence="4" key="1">
    <citation type="submission" date="2018-06" db="EMBL/GenBank/DDBJ databases">
        <authorList>
            <person name="Zhirakovskaya E."/>
        </authorList>
    </citation>
    <scope>NUCLEOTIDE SEQUENCE</scope>
</reference>
<comment type="subcellular location">
    <subcellularLocation>
        <location evidence="1">Membrane</location>
    </subcellularLocation>
</comment>
<name>A0A3B0ZHD7_9ZZZZ</name>
<keyword evidence="2 4" id="KW-0808">Transferase</keyword>
<evidence type="ECO:0000256" key="3">
    <source>
        <dbReference type="ARBA" id="ARBA00022695"/>
    </source>
</evidence>